<dbReference type="Pfam" id="PF00250">
    <property type="entry name" value="Forkhead"/>
    <property type="match status" value="1"/>
</dbReference>
<feature type="region of interest" description="Disordered" evidence="12">
    <location>
        <begin position="959"/>
        <end position="1000"/>
    </location>
</feature>
<dbReference type="InterPro" id="IPR036179">
    <property type="entry name" value="Ig-like_dom_sf"/>
</dbReference>
<feature type="compositionally biased region" description="Acidic residues" evidence="12">
    <location>
        <begin position="1262"/>
        <end position="1271"/>
    </location>
</feature>
<dbReference type="SUPFAM" id="SSF49899">
    <property type="entry name" value="Concanavalin A-like lectins/glucanases"/>
    <property type="match status" value="2"/>
</dbReference>
<comment type="caution">
    <text evidence="11">Lacks conserved residue(s) required for the propagation of feature annotation.</text>
</comment>
<dbReference type="GO" id="GO:0030030">
    <property type="term" value="P:cell projection organization"/>
    <property type="evidence" value="ECO:0007669"/>
    <property type="project" value="UniProtKB-KW"/>
</dbReference>
<dbReference type="SUPFAM" id="SSF82895">
    <property type="entry name" value="TSP-1 type 1 repeat"/>
    <property type="match status" value="5"/>
</dbReference>
<dbReference type="InterPro" id="IPR052065">
    <property type="entry name" value="Compl_asym_regulator"/>
</dbReference>
<dbReference type="PROSITE" id="PS00658">
    <property type="entry name" value="FORK_HEAD_2"/>
    <property type="match status" value="1"/>
</dbReference>
<protein>
    <submittedName>
        <fullName evidence="18">Uncharacterized protein LOC110980342</fullName>
    </submittedName>
</protein>
<evidence type="ECO:0000256" key="12">
    <source>
        <dbReference type="SAM" id="MobiDB-lite"/>
    </source>
</evidence>
<dbReference type="FunFam" id="2.20.100.10:FF:000001">
    <property type="entry name" value="semaphorin-5A isoform X1"/>
    <property type="match status" value="2"/>
</dbReference>
<evidence type="ECO:0000256" key="8">
    <source>
        <dbReference type="ARBA" id="ARBA00023242"/>
    </source>
</evidence>
<keyword evidence="13" id="KW-1133">Transmembrane helix</keyword>
<dbReference type="Pfam" id="PF02210">
    <property type="entry name" value="Laminin_G_2"/>
    <property type="match status" value="2"/>
</dbReference>
<feature type="transmembrane region" description="Helical" evidence="13">
    <location>
        <begin position="823"/>
        <end position="845"/>
    </location>
</feature>
<feature type="domain" description="Laminin G" evidence="14">
    <location>
        <begin position="536"/>
        <end position="732"/>
    </location>
</feature>
<comment type="subcellular location">
    <subcellularLocation>
        <location evidence="1 10">Nucleus</location>
    </subcellularLocation>
</comment>
<feature type="region of interest" description="Disordered" evidence="12">
    <location>
        <begin position="1227"/>
        <end position="1369"/>
    </location>
</feature>
<dbReference type="SUPFAM" id="SSF48726">
    <property type="entry name" value="Immunoglobulin"/>
    <property type="match status" value="1"/>
</dbReference>
<dbReference type="PROSITE" id="PS50039">
    <property type="entry name" value="FORK_HEAD_3"/>
    <property type="match status" value="1"/>
</dbReference>
<dbReference type="InterPro" id="IPR013320">
    <property type="entry name" value="ConA-like_dom_sf"/>
</dbReference>
<dbReference type="InterPro" id="IPR001766">
    <property type="entry name" value="Fork_head_dom"/>
</dbReference>
<feature type="domain" description="Ig-like" evidence="16">
    <location>
        <begin position="726"/>
        <end position="806"/>
    </location>
</feature>
<feature type="compositionally biased region" description="Low complexity" evidence="12">
    <location>
        <begin position="1120"/>
        <end position="1136"/>
    </location>
</feature>
<keyword evidence="6" id="KW-1015">Disulfide bond</keyword>
<feature type="region of interest" description="Disordered" evidence="12">
    <location>
        <begin position="1168"/>
        <end position="1195"/>
    </location>
</feature>
<feature type="compositionally biased region" description="Polar residues" evidence="12">
    <location>
        <begin position="1322"/>
        <end position="1342"/>
    </location>
</feature>
<dbReference type="Gene3D" id="2.60.40.10">
    <property type="entry name" value="Immunoglobulins"/>
    <property type="match status" value="1"/>
</dbReference>
<dbReference type="PANTHER" id="PTHR22906:SF21">
    <property type="entry name" value="SEMA DOMAIN-CONTAINING PROTEIN"/>
    <property type="match status" value="1"/>
</dbReference>
<keyword evidence="17" id="KW-1185">Reference proteome</keyword>
<keyword evidence="3" id="KW-0970">Cilium biogenesis/degradation</keyword>
<feature type="compositionally biased region" description="Polar residues" evidence="12">
    <location>
        <begin position="981"/>
        <end position="994"/>
    </location>
</feature>
<dbReference type="PROSITE" id="PS00657">
    <property type="entry name" value="FORK_HEAD_1"/>
    <property type="match status" value="1"/>
</dbReference>
<evidence type="ECO:0000256" key="5">
    <source>
        <dbReference type="ARBA" id="ARBA00023125"/>
    </source>
</evidence>
<gene>
    <name evidence="18" type="primary">LOC110980342</name>
</gene>
<evidence type="ECO:0000313" key="17">
    <source>
        <dbReference type="Proteomes" id="UP000694845"/>
    </source>
</evidence>
<dbReference type="GO" id="GO:0005634">
    <property type="term" value="C:nucleus"/>
    <property type="evidence" value="ECO:0007669"/>
    <property type="project" value="UniProtKB-SubCell"/>
</dbReference>
<feature type="domain" description="Fork-head" evidence="15">
    <location>
        <begin position="1459"/>
        <end position="1553"/>
    </location>
</feature>
<keyword evidence="4" id="KW-0805">Transcription regulation</keyword>
<feature type="region of interest" description="Disordered" evidence="12">
    <location>
        <begin position="1107"/>
        <end position="1150"/>
    </location>
</feature>
<evidence type="ECO:0000256" key="9">
    <source>
        <dbReference type="ARBA" id="ARBA00034770"/>
    </source>
</evidence>
<dbReference type="InterPro" id="IPR018122">
    <property type="entry name" value="TF_fork_head_CS_1"/>
</dbReference>
<dbReference type="PROSITE" id="PS50092">
    <property type="entry name" value="TSP1"/>
    <property type="match status" value="6"/>
</dbReference>
<reference evidence="18" key="1">
    <citation type="submission" date="2025-08" db="UniProtKB">
        <authorList>
            <consortium name="RefSeq"/>
        </authorList>
    </citation>
    <scope>IDENTIFICATION</scope>
</reference>
<comment type="similarity">
    <text evidence="9">Belongs to the FOXJ1 family.</text>
</comment>
<dbReference type="FunFam" id="1.10.10.10:FF:000030">
    <property type="entry name" value="Forkhead box protein K2"/>
    <property type="match status" value="1"/>
</dbReference>
<dbReference type="SUPFAM" id="SSF46785">
    <property type="entry name" value="Winged helix' DNA-binding domain"/>
    <property type="match status" value="1"/>
</dbReference>
<dbReference type="CDD" id="cd00096">
    <property type="entry name" value="Ig"/>
    <property type="match status" value="1"/>
</dbReference>
<dbReference type="InterPro" id="IPR036388">
    <property type="entry name" value="WH-like_DNA-bd_sf"/>
</dbReference>
<dbReference type="PROSITE" id="PS50025">
    <property type="entry name" value="LAM_G_DOMAIN"/>
    <property type="match status" value="2"/>
</dbReference>
<evidence type="ECO:0000256" key="3">
    <source>
        <dbReference type="ARBA" id="ARBA00022794"/>
    </source>
</evidence>
<feature type="compositionally biased region" description="Low complexity" evidence="12">
    <location>
        <begin position="1350"/>
        <end position="1365"/>
    </location>
</feature>
<evidence type="ECO:0000259" key="16">
    <source>
        <dbReference type="PROSITE" id="PS50835"/>
    </source>
</evidence>
<dbReference type="InterPro" id="IPR036383">
    <property type="entry name" value="TSP1_rpt_sf"/>
</dbReference>
<dbReference type="InterPro" id="IPR030456">
    <property type="entry name" value="TF_fork_head_CS_2"/>
</dbReference>
<evidence type="ECO:0000259" key="14">
    <source>
        <dbReference type="PROSITE" id="PS50025"/>
    </source>
</evidence>
<evidence type="ECO:0000256" key="1">
    <source>
        <dbReference type="ARBA" id="ARBA00004123"/>
    </source>
</evidence>
<dbReference type="PANTHER" id="PTHR22906">
    <property type="entry name" value="PROPERDIN"/>
    <property type="match status" value="1"/>
</dbReference>
<dbReference type="SMART" id="SM00209">
    <property type="entry name" value="TSP1"/>
    <property type="match status" value="6"/>
</dbReference>
<feature type="DNA-binding region" description="Fork-head" evidence="10">
    <location>
        <begin position="1459"/>
        <end position="1553"/>
    </location>
</feature>
<dbReference type="GO" id="GO:0003700">
    <property type="term" value="F:DNA-binding transcription factor activity"/>
    <property type="evidence" value="ECO:0007669"/>
    <property type="project" value="InterPro"/>
</dbReference>
<feature type="domain" description="Laminin G" evidence="14">
    <location>
        <begin position="346"/>
        <end position="549"/>
    </location>
</feature>
<dbReference type="PROSITE" id="PS50835">
    <property type="entry name" value="IG_LIKE"/>
    <property type="match status" value="1"/>
</dbReference>
<dbReference type="SMART" id="SM00339">
    <property type="entry name" value="FH"/>
    <property type="match status" value="1"/>
</dbReference>
<dbReference type="InterPro" id="IPR007110">
    <property type="entry name" value="Ig-like_dom"/>
</dbReference>
<sequence>MWSECSTTCNEGVRTSTRRCHGSDACDTGNGQVAAMLTKETACQGVLCPEVGGWSEWSAWTVCTAICSKGQRMKERTCNKPRPHGPGNDCVGESTTAEECSHNAPYCEGVPKFVTMYEDWSQWSDCSAPCDGGVRIRHRTCVEQGHPCRGDLYDLEICNADLPCKVDGGWSEWTRWSVCTVTCGEGETERHRQCNQPRPEFGGRTCQGNASEKRKCLVSECPADAPTWESWGEWSQCTVTCAGGTSTRTRGCRVIYANNVPMFVSVSRCAGEYKQSNVCNFLPCPVDGNWASWGGWASCSRSCGEGVVKRDRTCTDPAPAGGGEVCGGYGTETLLCYQQPCPVPDEILRTFDGTGFMMYRHASAPSKLLFIYMRFRPAAPSGLLALRHDDVHLQQVVTVGLAGGHVRLYAKVGEAESAVVSANGLHLHKWNSVVVTISGGRTSVRLNDGTPVFGNFSLPLPSRLNWDQPMYIGGALPYLFPGPAHEYIGFRGAFSALRVNYKEYSLHDIRPEWTGLGLPFVSFNVGTQPADIDAQVPVFTGDEFTFLPCQNTTTGRRPFSLKLTFRPDGPHGIILYVTGLVPGSFVALTMIDSHVALVASLADTIASAKSVEISLSRWAIVKFTLRGAEAEMRVNGGPAIQLTIPGTEFVPALRVNIGGVPLPHRVLARMTTGVDKGLVGSVYEVTINGDQYLLTETALNMEDMYLNSASTTLAAHYREVKRLRHSSVALHCNYANIHHENPVVTWLHGDGFLEASAHVNIFKPNVFFPHRSILNLHTLNSDDEGPYACMVWYRGKAVITHAFGVSVFEPPAIEFQVESNVELMVIGNIALIVGFVIGILVLSCFRVCRRRYFFLDMIYQSTVFYFGLDSCACLRDPNIPDRATVLLVNATYDEDFSAREEKIKFDQALKRKRQDKLKKNTKGFIEKIKAKIAKAGGKDDAEKVLGDADIDKESANAEQYKTGKNLDKETSVLTEKKNEASEMTTEPNTKYSNQSEEREELLKSMSQRHINENQAAGMYGEVCRQPSESLSDGEINLRRLSHEIVTGKPESSSSGSSLGGALPEAANFTAAHKGDKGSLSSLAILEDERQADLDVEPRNKEEPVYVNIDTIRERRRQSQSSAGSLRLMRRASSSASTGSEPPLAPPKLMSSEEPVEVDLDAVHDNWRKSNISPELPSDYSADGSAVTDARTEDRRRESVAEAGCDAGRLFSHRGSIGGAVAKLSEAVAEEVQHTSDGAGEIDEGAAEDGTPEEDFPGRELSLVEEEVDEEVQPLLGVGSPSSASEKYEGSSEEAGDDQTASDGSLTERESSRMATKVITVPIMSTSTTDAASRFRQNWLSRNPSPPRLPASSGSSDASSNGSTESNLDDSLTSLNWLQNLRIMRIQQPTPPSSPAPLGSANQRLNTTITIQAHKGPGGRSNGLGTTQEEAKAISRIGSHQAATTTSIDQIDYKTNQFVKPPYSYATLIWMAMKASKKNKITLSAIYKWITENFKYYQTADPSWQNSIRHNLSLNKCFMKVPRRKDEPGKGGFWQIDPAHADLLENGIFKKRRNSSTRDFYAESIKRIKIEPVDDEYECAEKHHSRKQAAPKRKAIDHNLTKFRPLQLNSMGSGDLSDSDDNLPSAVLKGDFGWDSIFQSEIDVEGIKVKTEDILDGNEGERCSSPCLQISPPPSNEAPQNFEDYLDLSINGVHIPRPAWFDEHLQNLDFSMEDTEMLLDGIDLPPSPVSSINDQQSHPWAEASGCTSFDVEDLLGLQSVSGDDMPWDLSLQPVPSP</sequence>
<dbReference type="OrthoDB" id="10062639at2759"/>
<organism evidence="17 18">
    <name type="scientific">Acanthaster planci</name>
    <name type="common">Crown-of-thorns starfish</name>
    <dbReference type="NCBI Taxonomy" id="133434"/>
    <lineage>
        <taxon>Eukaryota</taxon>
        <taxon>Metazoa</taxon>
        <taxon>Echinodermata</taxon>
        <taxon>Eleutherozoa</taxon>
        <taxon>Asterozoa</taxon>
        <taxon>Asteroidea</taxon>
        <taxon>Valvatacea</taxon>
        <taxon>Valvatida</taxon>
        <taxon>Acanthasteridae</taxon>
        <taxon>Acanthaster</taxon>
    </lineage>
</organism>
<evidence type="ECO:0000259" key="15">
    <source>
        <dbReference type="PROSITE" id="PS50039"/>
    </source>
</evidence>
<dbReference type="InterPro" id="IPR047512">
    <property type="entry name" value="FH_FOXJ1"/>
</dbReference>
<feature type="transmembrane region" description="Helical" evidence="13">
    <location>
        <begin position="852"/>
        <end position="868"/>
    </location>
</feature>
<dbReference type="Gene3D" id="2.60.120.200">
    <property type="match status" value="2"/>
</dbReference>
<evidence type="ECO:0000256" key="11">
    <source>
        <dbReference type="PROSITE-ProRule" id="PRU00122"/>
    </source>
</evidence>
<keyword evidence="13" id="KW-0812">Transmembrane</keyword>
<dbReference type="Gene3D" id="1.10.10.10">
    <property type="entry name" value="Winged helix-like DNA-binding domain superfamily/Winged helix DNA-binding domain"/>
    <property type="match status" value="1"/>
</dbReference>
<dbReference type="CDD" id="cd00110">
    <property type="entry name" value="LamG"/>
    <property type="match status" value="2"/>
</dbReference>
<dbReference type="Gene3D" id="2.20.100.10">
    <property type="entry name" value="Thrombospondin type-1 (TSP1) repeat"/>
    <property type="match status" value="5"/>
</dbReference>
<evidence type="ECO:0000256" key="7">
    <source>
        <dbReference type="ARBA" id="ARBA00023163"/>
    </source>
</evidence>
<evidence type="ECO:0000256" key="13">
    <source>
        <dbReference type="SAM" id="Phobius"/>
    </source>
</evidence>
<dbReference type="KEGG" id="aplc:110980342"/>
<name>A0A8B7YHB1_ACAPL</name>
<evidence type="ECO:0000256" key="6">
    <source>
        <dbReference type="ARBA" id="ARBA00023157"/>
    </source>
</evidence>
<dbReference type="InterPro" id="IPR013783">
    <property type="entry name" value="Ig-like_fold"/>
</dbReference>
<evidence type="ECO:0000256" key="10">
    <source>
        <dbReference type="PROSITE-ProRule" id="PRU00089"/>
    </source>
</evidence>
<proteinExistence type="inferred from homology"/>
<feature type="compositionally biased region" description="Basic and acidic residues" evidence="12">
    <location>
        <begin position="964"/>
        <end position="980"/>
    </location>
</feature>
<evidence type="ECO:0000313" key="18">
    <source>
        <dbReference type="RefSeq" id="XP_022092634.1"/>
    </source>
</evidence>
<dbReference type="Proteomes" id="UP000694845">
    <property type="component" value="Unplaced"/>
</dbReference>
<dbReference type="InterPro" id="IPR036390">
    <property type="entry name" value="WH_DNA-bd_sf"/>
</dbReference>
<dbReference type="FunFam" id="2.20.100.10:FF:000007">
    <property type="entry name" value="Thrombospondin 1"/>
    <property type="match status" value="1"/>
</dbReference>
<dbReference type="GO" id="GO:0043565">
    <property type="term" value="F:sequence-specific DNA binding"/>
    <property type="evidence" value="ECO:0007669"/>
    <property type="project" value="InterPro"/>
</dbReference>
<feature type="compositionally biased region" description="Acidic residues" evidence="12">
    <location>
        <begin position="1239"/>
        <end position="1254"/>
    </location>
</feature>
<evidence type="ECO:0000256" key="2">
    <source>
        <dbReference type="ARBA" id="ARBA00022737"/>
    </source>
</evidence>
<dbReference type="RefSeq" id="XP_022092634.1">
    <property type="nucleotide sequence ID" value="XM_022236942.1"/>
</dbReference>
<dbReference type="PRINTS" id="PR00053">
    <property type="entry name" value="FORKHEAD"/>
</dbReference>
<dbReference type="CDD" id="cd20023">
    <property type="entry name" value="FH_FOXJ1"/>
    <property type="match status" value="1"/>
</dbReference>
<keyword evidence="5 10" id="KW-0238">DNA-binding</keyword>
<accession>A0A8B7YHB1</accession>
<keyword evidence="8 10" id="KW-0539">Nucleus</keyword>
<keyword evidence="13" id="KW-0472">Membrane</keyword>
<dbReference type="GeneID" id="110980342"/>
<keyword evidence="7" id="KW-0804">Transcription</keyword>
<dbReference type="SMART" id="SM00282">
    <property type="entry name" value="LamG"/>
    <property type="match status" value="2"/>
</dbReference>
<dbReference type="Pfam" id="PF00090">
    <property type="entry name" value="TSP_1"/>
    <property type="match status" value="6"/>
</dbReference>
<dbReference type="InterPro" id="IPR001791">
    <property type="entry name" value="Laminin_G"/>
</dbReference>
<dbReference type="InterPro" id="IPR000884">
    <property type="entry name" value="TSP1_rpt"/>
</dbReference>
<keyword evidence="2" id="KW-0677">Repeat</keyword>
<evidence type="ECO:0000256" key="4">
    <source>
        <dbReference type="ARBA" id="ARBA00023015"/>
    </source>
</evidence>